<dbReference type="AlphaFoldDB" id="A0A914EAQ8"/>
<keyword evidence="2" id="KW-1185">Reference proteome</keyword>
<sequence>MCTSLEFAQGNLKYIRSWFLIAVSIVMLVIYALLWLLFKTSKDTSIRTRKILKSLTVITIIIASSYPSSQIIIAVSRLCFTPETFIVIAGYCGFFMIFSDVPSCVSDLIFGNLFQNVHLCPLDLIEKFFARYYYPASKFRS</sequence>
<dbReference type="Proteomes" id="UP000887540">
    <property type="component" value="Unplaced"/>
</dbReference>
<protein>
    <submittedName>
        <fullName evidence="3">Uncharacterized protein</fullName>
    </submittedName>
</protein>
<dbReference type="InterPro" id="IPR019424">
    <property type="entry name" value="7TM_GPCR_Srsx"/>
</dbReference>
<evidence type="ECO:0000313" key="3">
    <source>
        <dbReference type="WBParaSite" id="ACRNAN_scaffold6495.g28833.t1"/>
    </source>
</evidence>
<proteinExistence type="predicted"/>
<keyword evidence="1" id="KW-1133">Transmembrane helix</keyword>
<dbReference type="Pfam" id="PF10320">
    <property type="entry name" value="7TM_GPCR_Srsx"/>
    <property type="match status" value="1"/>
</dbReference>
<reference evidence="3" key="1">
    <citation type="submission" date="2022-11" db="UniProtKB">
        <authorList>
            <consortium name="WormBaseParasite"/>
        </authorList>
    </citation>
    <scope>IDENTIFICATION</scope>
</reference>
<keyword evidence="1" id="KW-0812">Transmembrane</keyword>
<feature type="transmembrane region" description="Helical" evidence="1">
    <location>
        <begin position="85"/>
        <end position="105"/>
    </location>
</feature>
<organism evidence="2 3">
    <name type="scientific">Acrobeloides nanus</name>
    <dbReference type="NCBI Taxonomy" id="290746"/>
    <lineage>
        <taxon>Eukaryota</taxon>
        <taxon>Metazoa</taxon>
        <taxon>Ecdysozoa</taxon>
        <taxon>Nematoda</taxon>
        <taxon>Chromadorea</taxon>
        <taxon>Rhabditida</taxon>
        <taxon>Tylenchina</taxon>
        <taxon>Cephalobomorpha</taxon>
        <taxon>Cephaloboidea</taxon>
        <taxon>Cephalobidae</taxon>
        <taxon>Acrobeloides</taxon>
    </lineage>
</organism>
<dbReference type="WBParaSite" id="ACRNAN_scaffold6495.g28833.t1">
    <property type="protein sequence ID" value="ACRNAN_scaffold6495.g28833.t1"/>
    <property type="gene ID" value="ACRNAN_scaffold6495.g28833"/>
</dbReference>
<keyword evidence="1" id="KW-0472">Membrane</keyword>
<feature type="transmembrane region" description="Helical" evidence="1">
    <location>
        <begin position="50"/>
        <end position="73"/>
    </location>
</feature>
<name>A0A914EAQ8_9BILA</name>
<accession>A0A914EAQ8</accession>
<feature type="transmembrane region" description="Helical" evidence="1">
    <location>
        <begin position="18"/>
        <end position="38"/>
    </location>
</feature>
<evidence type="ECO:0000256" key="1">
    <source>
        <dbReference type="SAM" id="Phobius"/>
    </source>
</evidence>
<evidence type="ECO:0000313" key="2">
    <source>
        <dbReference type="Proteomes" id="UP000887540"/>
    </source>
</evidence>